<dbReference type="AlphaFoldDB" id="A0A8B7NE31"/>
<protein>
    <submittedName>
        <fullName evidence="4">Uncharacterized protein LOC108669091</fullName>
    </submittedName>
</protein>
<feature type="region of interest" description="Disordered" evidence="1">
    <location>
        <begin position="205"/>
        <end position="242"/>
    </location>
</feature>
<accession>A0A8B7NE31</accession>
<evidence type="ECO:0000313" key="4">
    <source>
        <dbReference type="RefSeq" id="XP_018011867.2"/>
    </source>
</evidence>
<evidence type="ECO:0000256" key="1">
    <source>
        <dbReference type="SAM" id="MobiDB-lite"/>
    </source>
</evidence>
<evidence type="ECO:0000256" key="2">
    <source>
        <dbReference type="SAM" id="SignalP"/>
    </source>
</evidence>
<dbReference type="GeneID" id="108669091"/>
<name>A0A8B7NE31_HYAAZ</name>
<evidence type="ECO:0000313" key="3">
    <source>
        <dbReference type="Proteomes" id="UP000694843"/>
    </source>
</evidence>
<reference evidence="4" key="1">
    <citation type="submission" date="2025-08" db="UniProtKB">
        <authorList>
            <consortium name="RefSeq"/>
        </authorList>
    </citation>
    <scope>IDENTIFICATION</scope>
    <source>
        <tissue evidence="4">Whole organism</tissue>
    </source>
</reference>
<dbReference type="RefSeq" id="XP_018011867.2">
    <property type="nucleotide sequence ID" value="XM_018156378.2"/>
</dbReference>
<sequence>MVVPLFGLQFLLTIYRPGSSACKWTNFYHILNHIIEGSTGMLVAVIFCYMNSEVRTLLKRSCHCLTEELESRGILRLRDNTHARSRYSMSTVHTIVPDTNVNTGAVKQFHSHDADTHFNTEEVNNKRRSDLQATSWLNKQNHSSGIDLNQAAKLKEGAITDTIIDEFEGQSNIEKVSGNLFSEEISQQSRNTPSLLTIEEVSANVDSQDGKEWARENSPTVSDVSKTSNRETSVSYVNPAAD</sequence>
<feature type="signal peptide" evidence="2">
    <location>
        <begin position="1"/>
        <end position="20"/>
    </location>
</feature>
<feature type="compositionally biased region" description="Polar residues" evidence="1">
    <location>
        <begin position="217"/>
        <end position="236"/>
    </location>
</feature>
<organism evidence="3 4">
    <name type="scientific">Hyalella azteca</name>
    <name type="common">Amphipod</name>
    <dbReference type="NCBI Taxonomy" id="294128"/>
    <lineage>
        <taxon>Eukaryota</taxon>
        <taxon>Metazoa</taxon>
        <taxon>Ecdysozoa</taxon>
        <taxon>Arthropoda</taxon>
        <taxon>Crustacea</taxon>
        <taxon>Multicrustacea</taxon>
        <taxon>Malacostraca</taxon>
        <taxon>Eumalacostraca</taxon>
        <taxon>Peracarida</taxon>
        <taxon>Amphipoda</taxon>
        <taxon>Senticaudata</taxon>
        <taxon>Talitrida</taxon>
        <taxon>Talitroidea</taxon>
        <taxon>Hyalellidae</taxon>
        <taxon>Hyalella</taxon>
    </lineage>
</organism>
<proteinExistence type="predicted"/>
<dbReference type="Proteomes" id="UP000694843">
    <property type="component" value="Unplaced"/>
</dbReference>
<keyword evidence="2" id="KW-0732">Signal</keyword>
<dbReference type="Gene3D" id="1.20.1070.10">
    <property type="entry name" value="Rhodopsin 7-helix transmembrane proteins"/>
    <property type="match status" value="1"/>
</dbReference>
<dbReference type="KEGG" id="hazt:108669091"/>
<keyword evidence="3" id="KW-1185">Reference proteome</keyword>
<feature type="chain" id="PRO_5037299672" evidence="2">
    <location>
        <begin position="21"/>
        <end position="242"/>
    </location>
</feature>
<dbReference type="OrthoDB" id="16753at2759"/>
<gene>
    <name evidence="4" type="primary">LOC108669091</name>
</gene>